<evidence type="ECO:0000313" key="3">
    <source>
        <dbReference type="Proteomes" id="UP000198967"/>
    </source>
</evidence>
<dbReference type="STRING" id="366584.SAMN05216377_12616"/>
<dbReference type="RefSeq" id="WP_093089665.1">
    <property type="nucleotide sequence ID" value="NZ_FNBE01000026.1"/>
</dbReference>
<dbReference type="EMBL" id="FNBE01000026">
    <property type="protein sequence ID" value="SDH55969.1"/>
    <property type="molecule type" value="Genomic_DNA"/>
</dbReference>
<keyword evidence="1" id="KW-0812">Transmembrane</keyword>
<protein>
    <recommendedName>
        <fullName evidence="4">Heme exporter protein D</fullName>
    </recommendedName>
</protein>
<dbReference type="AlphaFoldDB" id="A0A1G8DEU5"/>
<dbReference type="Proteomes" id="UP000198967">
    <property type="component" value="Unassembled WGS sequence"/>
</dbReference>
<evidence type="ECO:0008006" key="4">
    <source>
        <dbReference type="Google" id="ProtNLM"/>
    </source>
</evidence>
<evidence type="ECO:0000313" key="2">
    <source>
        <dbReference type="EMBL" id="SDH55969.1"/>
    </source>
</evidence>
<accession>A0A1G8DEU5</accession>
<name>A0A1G8DEU5_PSEOR</name>
<evidence type="ECO:0000256" key="1">
    <source>
        <dbReference type="SAM" id="Phobius"/>
    </source>
</evidence>
<keyword evidence="1" id="KW-1133">Transmembrane helix</keyword>
<keyword evidence="3" id="KW-1185">Reference proteome</keyword>
<feature type="transmembrane region" description="Helical" evidence="1">
    <location>
        <begin position="12"/>
        <end position="39"/>
    </location>
</feature>
<proteinExistence type="predicted"/>
<keyword evidence="1" id="KW-0472">Membrane</keyword>
<sequence>MSPIETYDGASVVFTFGGFSVGVWVCFVLAVALFVGFLARVVQHENRAYAAMAAHEPVEAGPPVEAEPAT</sequence>
<organism evidence="2 3">
    <name type="scientific">Pseudonocardia oroxyli</name>
    <dbReference type="NCBI Taxonomy" id="366584"/>
    <lineage>
        <taxon>Bacteria</taxon>
        <taxon>Bacillati</taxon>
        <taxon>Actinomycetota</taxon>
        <taxon>Actinomycetes</taxon>
        <taxon>Pseudonocardiales</taxon>
        <taxon>Pseudonocardiaceae</taxon>
        <taxon>Pseudonocardia</taxon>
    </lineage>
</organism>
<gene>
    <name evidence="2" type="ORF">SAMN05216377_12616</name>
</gene>
<reference evidence="2 3" key="1">
    <citation type="submission" date="2016-10" db="EMBL/GenBank/DDBJ databases">
        <authorList>
            <person name="de Groot N.N."/>
        </authorList>
    </citation>
    <scope>NUCLEOTIDE SEQUENCE [LARGE SCALE GENOMIC DNA]</scope>
    <source>
        <strain evidence="2 3">CGMCC 4.3143</strain>
    </source>
</reference>